<evidence type="ECO:0000313" key="1">
    <source>
        <dbReference type="EMBL" id="KPI37331.1"/>
    </source>
</evidence>
<dbReference type="PANTHER" id="PTHR32268">
    <property type="entry name" value="HOMOSERINE O-ACETYLTRANSFERASE"/>
    <property type="match status" value="1"/>
</dbReference>
<dbReference type="GeneID" id="28731042"/>
<dbReference type="InterPro" id="IPR008220">
    <property type="entry name" value="HAT_MetX-like"/>
</dbReference>
<dbReference type="GO" id="GO:0016747">
    <property type="term" value="F:acyltransferase activity, transferring groups other than amino-acyl groups"/>
    <property type="evidence" value="ECO:0007669"/>
    <property type="project" value="InterPro"/>
</dbReference>
<dbReference type="SUPFAM" id="SSF53474">
    <property type="entry name" value="alpha/beta-Hydrolases"/>
    <property type="match status" value="1"/>
</dbReference>
<keyword evidence="1" id="KW-0808">Transferase</keyword>
<evidence type="ECO:0000313" key="2">
    <source>
        <dbReference type="Proteomes" id="UP000038010"/>
    </source>
</evidence>
<comment type="caution">
    <text evidence="1">The sequence shown here is derived from an EMBL/GenBank/DDBJ whole genome shotgun (WGS) entry which is preliminary data.</text>
</comment>
<dbReference type="EMBL" id="LFJN01000024">
    <property type="protein sequence ID" value="KPI37331.1"/>
    <property type="molecule type" value="Genomic_DNA"/>
</dbReference>
<keyword evidence="2" id="KW-1185">Reference proteome</keyword>
<gene>
    <name evidence="1" type="ORF">AB675_10395</name>
</gene>
<sequence>MTEGVQKYDLGDFKLQGGDSLPGAWIAYKTFGDKSLPAVLYPSWYSGLIKDNEWLIGEKMTLNPKKYFIIITALFGNSESISPSNSDIAPFPKVTFYDNVRAQHQLLTQGLGIKHLRAVTGWSMGAGQSFQWATQYPDFMDICVPFCGSAKTSLHNQVFLEGVKSALLAAKKTSSAGSTFGRVETKGSEVRKWTEEERTVGLKAFGRGYAGWGFSQSFYREKLHEKYYGAKDLEDFMVTFWEGYWLQKDPENLLVMLHTWQAGDVSKQEPYNGNFEAAMKAIKAKTLVLPAKTDLYFPPEDSEIEVQNMSPGVGELDIYPTIWGHWAGGPPGNMDDVKWLDERLAKYFESAPRRDG</sequence>
<reference evidence="1 2" key="1">
    <citation type="submission" date="2015-06" db="EMBL/GenBank/DDBJ databases">
        <title>Draft genome of the ant-associated black yeast Phialophora attae CBS 131958.</title>
        <authorList>
            <person name="Moreno L.F."/>
            <person name="Stielow B.J."/>
            <person name="de Hoog S."/>
            <person name="Vicente V.A."/>
            <person name="Weiss V.A."/>
            <person name="de Vries M."/>
            <person name="Cruz L.M."/>
            <person name="Souza E.M."/>
        </authorList>
    </citation>
    <scope>NUCLEOTIDE SEQUENCE [LARGE SCALE GENOMIC DNA]</scope>
    <source>
        <strain evidence="1 2">CBS 131958</strain>
    </source>
</reference>
<protein>
    <submittedName>
        <fullName evidence="1">Homoserine O-acetyltransferase</fullName>
    </submittedName>
</protein>
<accession>A0A0N0NJS9</accession>
<dbReference type="AlphaFoldDB" id="A0A0N0NJS9"/>
<dbReference type="STRING" id="1664694.A0A0N0NJS9"/>
<organism evidence="1 2">
    <name type="scientific">Cyphellophora attinorum</name>
    <dbReference type="NCBI Taxonomy" id="1664694"/>
    <lineage>
        <taxon>Eukaryota</taxon>
        <taxon>Fungi</taxon>
        <taxon>Dikarya</taxon>
        <taxon>Ascomycota</taxon>
        <taxon>Pezizomycotina</taxon>
        <taxon>Eurotiomycetes</taxon>
        <taxon>Chaetothyriomycetidae</taxon>
        <taxon>Chaetothyriales</taxon>
        <taxon>Cyphellophoraceae</taxon>
        <taxon>Cyphellophora</taxon>
    </lineage>
</organism>
<dbReference type="VEuPathDB" id="FungiDB:AB675_10395"/>
<dbReference type="NCBIfam" id="NF005757">
    <property type="entry name" value="PRK07581.1"/>
    <property type="match status" value="1"/>
</dbReference>
<dbReference type="PANTHER" id="PTHR32268:SF15">
    <property type="entry name" value="HOMOSERINE ACETYLTRANSFERASE FAMILY PROTEIN (AFU_ORTHOLOGUE AFUA_1G15350)"/>
    <property type="match status" value="1"/>
</dbReference>
<dbReference type="RefSeq" id="XP_017997294.1">
    <property type="nucleotide sequence ID" value="XM_018139162.1"/>
</dbReference>
<dbReference type="Gene3D" id="3.40.50.1820">
    <property type="entry name" value="alpha/beta hydrolase"/>
    <property type="match status" value="1"/>
</dbReference>
<dbReference type="InterPro" id="IPR029058">
    <property type="entry name" value="AB_hydrolase_fold"/>
</dbReference>
<dbReference type="OrthoDB" id="9972683at2759"/>
<proteinExistence type="predicted"/>
<dbReference type="Proteomes" id="UP000038010">
    <property type="component" value="Unassembled WGS sequence"/>
</dbReference>
<name>A0A0N0NJS9_9EURO</name>